<feature type="domain" description="ATP-grasp" evidence="5">
    <location>
        <begin position="541"/>
        <end position="739"/>
    </location>
</feature>
<keyword evidence="2 4" id="KW-0547">Nucleotide-binding</keyword>
<dbReference type="Pfam" id="PF13535">
    <property type="entry name" value="ATP-grasp_4"/>
    <property type="match status" value="2"/>
</dbReference>
<keyword evidence="3 4" id="KW-0067">ATP-binding</keyword>
<evidence type="ECO:0000256" key="3">
    <source>
        <dbReference type="ARBA" id="ARBA00022840"/>
    </source>
</evidence>
<dbReference type="Gene3D" id="3.30.470.20">
    <property type="entry name" value="ATP-grasp fold, B domain"/>
    <property type="match status" value="2"/>
</dbReference>
<dbReference type="SMART" id="SM01209">
    <property type="entry name" value="GARS_A"/>
    <property type="match status" value="1"/>
</dbReference>
<evidence type="ECO:0000256" key="4">
    <source>
        <dbReference type="PROSITE-ProRule" id="PRU00409"/>
    </source>
</evidence>
<protein>
    <recommendedName>
        <fullName evidence="5">ATP-grasp domain-containing protein</fullName>
    </recommendedName>
</protein>
<dbReference type="PROSITE" id="PS50975">
    <property type="entry name" value="ATP_GRASP"/>
    <property type="match status" value="2"/>
</dbReference>
<evidence type="ECO:0000259" key="5">
    <source>
        <dbReference type="PROSITE" id="PS50975"/>
    </source>
</evidence>
<organism evidence="6 7">
    <name type="scientific">Streptomyces hiroshimensis</name>
    <dbReference type="NCBI Taxonomy" id="66424"/>
    <lineage>
        <taxon>Bacteria</taxon>
        <taxon>Bacillati</taxon>
        <taxon>Actinomycetota</taxon>
        <taxon>Actinomycetes</taxon>
        <taxon>Kitasatosporales</taxon>
        <taxon>Streptomycetaceae</taxon>
        <taxon>Streptomyces</taxon>
    </lineage>
</organism>
<dbReference type="EMBL" id="BMUT01000007">
    <property type="protein sequence ID" value="GGX88187.1"/>
    <property type="molecule type" value="Genomic_DNA"/>
</dbReference>
<feature type="domain" description="ATP-grasp" evidence="5">
    <location>
        <begin position="116"/>
        <end position="317"/>
    </location>
</feature>
<keyword evidence="7" id="KW-1185">Reference proteome</keyword>
<dbReference type="Gene3D" id="3.40.50.20">
    <property type="match status" value="1"/>
</dbReference>
<keyword evidence="1" id="KW-0436">Ligase</keyword>
<reference evidence="7" key="1">
    <citation type="journal article" date="2019" name="Int. J. Syst. Evol. Microbiol.">
        <title>The Global Catalogue of Microorganisms (GCM) 10K type strain sequencing project: providing services to taxonomists for standard genome sequencing and annotation.</title>
        <authorList>
            <consortium name="The Broad Institute Genomics Platform"/>
            <consortium name="The Broad Institute Genome Sequencing Center for Infectious Disease"/>
            <person name="Wu L."/>
            <person name="Ma J."/>
        </authorList>
    </citation>
    <scope>NUCLEOTIDE SEQUENCE [LARGE SCALE GENOMIC DNA]</scope>
    <source>
        <strain evidence="7">JCM 4586</strain>
    </source>
</reference>
<dbReference type="InterPro" id="IPR011761">
    <property type="entry name" value="ATP-grasp"/>
</dbReference>
<gene>
    <name evidence="6" type="ORF">GCM10010324_37390</name>
</gene>
<sequence length="837" mass="88209">MIRNSVVKSVLIIGGMRTEVLEAARNAGLHITYMGPESSVTQRHHDLADAVTAVPGLTPEQAVRAAIALHEAAPFDLALTAGDTYLQAVAQINHVLGLGANALRTISAVNDKALMRDVLRGTVVRQVAAATVRNRDDLREFAAAHGFPVILKPARGSGSSGIHVIGDPPELESAAEELDFSGTGDREGIGDGEGAASWVVEEFLVGREFSVETHSTAGEHHLLAVTEKFTNDNRVEIGHVVPARITPAERAALADETKAVLTALGVQEGPGHTEMILTARGPRLIETHTRPGGDAIVELVRLATGFDIHQLTFSWLSGEPVDMVREPFAGAAAIWFCTPPEGRVTAVGGVAEALACEGVEDAVLTAAVGDVIPPVRTSEDRAGFAFATGADADTALARAKESVAQFAVELADAADTTPAVDAAERPLLLLIGSGGQVWREYMLRSMATRYRVHLFCPEPPTWELPYIEGHGVVDTLDVEAMTALARAGSASASASASEEFSGVLTYEETRVEAAAGLATALGLRTSPPEAVRACRDKYAGREALRRAGVPQAESIAVAGLEEAREAADRIGYPVVVKPRALSASCGVTFAAGPEQLEEAFEEAGRIWFDEVATYERPILIEEFLDGPEISVEAVCRDGRVTALFVARKSLGYAPGFEETGHLVLAGDPLLDDPRLLKVLQDAHTALGLTDTVTHTELRLTGDGPRVVEINARVGGDRIPYLGGLATGVDIGLIAADLAVGAVPDTEPTRSAVAAIRFLYPDRDLTTASVEVDRDRLPDATHDVQVLAGPGKELRLPPKDPVRSRYAFVIAVAGTEQSCAAALDEAAAAVTVHGTPLA</sequence>
<dbReference type="InterPro" id="IPR052032">
    <property type="entry name" value="ATP-dep_AA_Ligase"/>
</dbReference>
<evidence type="ECO:0000256" key="1">
    <source>
        <dbReference type="ARBA" id="ARBA00022598"/>
    </source>
</evidence>
<dbReference type="InterPro" id="IPR040570">
    <property type="entry name" value="LAL_C2"/>
</dbReference>
<name>A0ABQ2YN09_9ACTN</name>
<proteinExistence type="predicted"/>
<dbReference type="PANTHER" id="PTHR43585">
    <property type="entry name" value="FUMIPYRROLE BIOSYNTHESIS PROTEIN C"/>
    <property type="match status" value="1"/>
</dbReference>
<accession>A0ABQ2YN09</accession>
<evidence type="ECO:0000256" key="2">
    <source>
        <dbReference type="ARBA" id="ARBA00022741"/>
    </source>
</evidence>
<dbReference type="PANTHER" id="PTHR43585:SF2">
    <property type="entry name" value="ATP-GRASP ENZYME FSQD"/>
    <property type="match status" value="1"/>
</dbReference>
<dbReference type="Proteomes" id="UP000659223">
    <property type="component" value="Unassembled WGS sequence"/>
</dbReference>
<dbReference type="Pfam" id="PF18603">
    <property type="entry name" value="LAL_C2"/>
    <property type="match status" value="1"/>
</dbReference>
<dbReference type="SUPFAM" id="SSF56059">
    <property type="entry name" value="Glutathione synthetase ATP-binding domain-like"/>
    <property type="match status" value="2"/>
</dbReference>
<evidence type="ECO:0000313" key="7">
    <source>
        <dbReference type="Proteomes" id="UP000659223"/>
    </source>
</evidence>
<evidence type="ECO:0000313" key="6">
    <source>
        <dbReference type="EMBL" id="GGX88187.1"/>
    </source>
</evidence>
<comment type="caution">
    <text evidence="6">The sequence shown here is derived from an EMBL/GenBank/DDBJ whole genome shotgun (WGS) entry which is preliminary data.</text>
</comment>